<comment type="subcellular location">
    <subcellularLocation>
        <location evidence="1">Cell membrane</location>
        <topology evidence="1">Multi-pass membrane protein</topology>
    </subcellularLocation>
</comment>
<feature type="transmembrane region" description="Helical" evidence="7">
    <location>
        <begin position="269"/>
        <end position="290"/>
    </location>
</feature>
<sequence>MSTVSACPTPTVPVTVVSGRGSRRTLPPMVAFVGGAVAFAALYLAAGAPTPLLVLLEQRWGFSPSLLTIAFSAYAIGLLAALLVVGSLSDHIGRRPVVVVALGVETVAMVLFLVAPDIGWVIAARVLQGVATGAASSAFTAWIVELAPERYKRLGGVLGATGTAGGLALGALLSGVAVQFASDPTALVYATLAIVMAVGLLVAALANETVTRRAGALRSLIPRVAVPRSARRGFVAAIPVQTAAWMQAGLFLGLMPTIIRSIFHVDSGLLNGASAFLAPGSAAVAALVLSRVAPQTILRWGTPAILAGAVLFIAGVLLGALPLVWLGGIVGGAGFGSTFSATLRSLTPLVEVHQRAGLIAGVFVVAYLALGVPAVVAGQLVARLGLLPVILGYGGAIVLSALLGLILQARLRRTASGDLS</sequence>
<dbReference type="GO" id="GO:0005886">
    <property type="term" value="C:plasma membrane"/>
    <property type="evidence" value="ECO:0007669"/>
    <property type="project" value="UniProtKB-SubCell"/>
</dbReference>
<keyword evidence="3" id="KW-1003">Cell membrane</keyword>
<keyword evidence="5 7" id="KW-1133">Transmembrane helix</keyword>
<dbReference type="InterPro" id="IPR036259">
    <property type="entry name" value="MFS_trans_sf"/>
</dbReference>
<dbReference type="GO" id="GO:0022857">
    <property type="term" value="F:transmembrane transporter activity"/>
    <property type="evidence" value="ECO:0007669"/>
    <property type="project" value="InterPro"/>
</dbReference>
<feature type="transmembrane region" description="Helical" evidence="7">
    <location>
        <begin position="386"/>
        <end position="407"/>
    </location>
</feature>
<keyword evidence="10" id="KW-1185">Reference proteome</keyword>
<feature type="transmembrane region" description="Helical" evidence="7">
    <location>
        <begin position="66"/>
        <end position="85"/>
    </location>
</feature>
<feature type="transmembrane region" description="Helical" evidence="7">
    <location>
        <begin position="122"/>
        <end position="144"/>
    </location>
</feature>
<evidence type="ECO:0000256" key="4">
    <source>
        <dbReference type="ARBA" id="ARBA00022692"/>
    </source>
</evidence>
<dbReference type="Pfam" id="PF07690">
    <property type="entry name" value="MFS_1"/>
    <property type="match status" value="1"/>
</dbReference>
<feature type="transmembrane region" description="Helical" evidence="7">
    <location>
        <begin position="324"/>
        <end position="346"/>
    </location>
</feature>
<evidence type="ECO:0000259" key="8">
    <source>
        <dbReference type="PROSITE" id="PS50850"/>
    </source>
</evidence>
<organism evidence="9 10">
    <name type="scientific">Galbitalea soli</name>
    <dbReference type="NCBI Taxonomy" id="1268042"/>
    <lineage>
        <taxon>Bacteria</taxon>
        <taxon>Bacillati</taxon>
        <taxon>Actinomycetota</taxon>
        <taxon>Actinomycetes</taxon>
        <taxon>Micrococcales</taxon>
        <taxon>Microbacteriaceae</taxon>
        <taxon>Galbitalea</taxon>
    </lineage>
</organism>
<dbReference type="EMBL" id="JAAGWZ010000002">
    <property type="protein sequence ID" value="NEM90982.1"/>
    <property type="molecule type" value="Genomic_DNA"/>
</dbReference>
<evidence type="ECO:0000256" key="1">
    <source>
        <dbReference type="ARBA" id="ARBA00004651"/>
    </source>
</evidence>
<keyword evidence="6 7" id="KW-0472">Membrane</keyword>
<dbReference type="Proteomes" id="UP000479756">
    <property type="component" value="Unassembled WGS sequence"/>
</dbReference>
<evidence type="ECO:0000256" key="7">
    <source>
        <dbReference type="SAM" id="Phobius"/>
    </source>
</evidence>
<dbReference type="AlphaFoldDB" id="A0A7C9TQW9"/>
<evidence type="ECO:0000313" key="10">
    <source>
        <dbReference type="Proteomes" id="UP000479756"/>
    </source>
</evidence>
<feature type="domain" description="Major facilitator superfamily (MFS) profile" evidence="8">
    <location>
        <begin position="27"/>
        <end position="412"/>
    </location>
</feature>
<accession>A0A7C9TQW9</accession>
<name>A0A7C9TQW9_9MICO</name>
<evidence type="ECO:0000256" key="2">
    <source>
        <dbReference type="ARBA" id="ARBA00022448"/>
    </source>
</evidence>
<feature type="transmembrane region" description="Helical" evidence="7">
    <location>
        <begin position="29"/>
        <end position="46"/>
    </location>
</feature>
<comment type="caution">
    <text evidence="9">The sequence shown here is derived from an EMBL/GenBank/DDBJ whole genome shotgun (WGS) entry which is preliminary data.</text>
</comment>
<feature type="transmembrane region" description="Helical" evidence="7">
    <location>
        <begin position="186"/>
        <end position="206"/>
    </location>
</feature>
<feature type="transmembrane region" description="Helical" evidence="7">
    <location>
        <begin position="233"/>
        <end position="263"/>
    </location>
</feature>
<dbReference type="PANTHER" id="PTHR23517:SF13">
    <property type="entry name" value="MAJOR FACILITATOR SUPERFAMILY MFS_1"/>
    <property type="match status" value="1"/>
</dbReference>
<evidence type="ECO:0000256" key="6">
    <source>
        <dbReference type="ARBA" id="ARBA00023136"/>
    </source>
</evidence>
<gene>
    <name evidence="9" type="ORF">G3T37_06390</name>
</gene>
<protein>
    <submittedName>
        <fullName evidence="9">Multidrug effflux MFS transporter</fullName>
    </submittedName>
</protein>
<dbReference type="SUPFAM" id="SSF103473">
    <property type="entry name" value="MFS general substrate transporter"/>
    <property type="match status" value="1"/>
</dbReference>
<feature type="transmembrane region" description="Helical" evidence="7">
    <location>
        <begin position="156"/>
        <end position="180"/>
    </location>
</feature>
<feature type="transmembrane region" description="Helical" evidence="7">
    <location>
        <begin position="297"/>
        <end position="318"/>
    </location>
</feature>
<dbReference type="PROSITE" id="PS50850">
    <property type="entry name" value="MFS"/>
    <property type="match status" value="1"/>
</dbReference>
<feature type="transmembrane region" description="Helical" evidence="7">
    <location>
        <begin position="358"/>
        <end position="380"/>
    </location>
</feature>
<dbReference type="PANTHER" id="PTHR23517">
    <property type="entry name" value="RESISTANCE PROTEIN MDTM, PUTATIVE-RELATED-RELATED"/>
    <property type="match status" value="1"/>
</dbReference>
<evidence type="ECO:0000313" key="9">
    <source>
        <dbReference type="EMBL" id="NEM90982.1"/>
    </source>
</evidence>
<dbReference type="InterPro" id="IPR011701">
    <property type="entry name" value="MFS"/>
</dbReference>
<evidence type="ECO:0000256" key="5">
    <source>
        <dbReference type="ARBA" id="ARBA00022989"/>
    </source>
</evidence>
<dbReference type="InterPro" id="IPR020846">
    <property type="entry name" value="MFS_dom"/>
</dbReference>
<reference evidence="9 10" key="1">
    <citation type="journal article" date="2014" name="Int. J. Syst. Evol. Microbiol.">
        <title>Description of Galbitalea soli gen. nov., sp. nov., and Frondihabitans sucicola sp. nov.</title>
        <authorList>
            <person name="Kim S.J."/>
            <person name="Lim J.M."/>
            <person name="Ahn J.H."/>
            <person name="Weon H.Y."/>
            <person name="Hamada M."/>
            <person name="Suzuki K."/>
            <person name="Ahn T.Y."/>
            <person name="Kwon S.W."/>
        </authorList>
    </citation>
    <scope>NUCLEOTIDE SEQUENCE [LARGE SCALE GENOMIC DNA]</scope>
    <source>
        <strain evidence="9 10">NBRC 108727</strain>
    </source>
</reference>
<keyword evidence="2" id="KW-0813">Transport</keyword>
<dbReference type="Gene3D" id="1.20.1250.20">
    <property type="entry name" value="MFS general substrate transporter like domains"/>
    <property type="match status" value="1"/>
</dbReference>
<feature type="transmembrane region" description="Helical" evidence="7">
    <location>
        <begin position="97"/>
        <end position="116"/>
    </location>
</feature>
<dbReference type="InterPro" id="IPR050171">
    <property type="entry name" value="MFS_Transporters"/>
</dbReference>
<keyword evidence="4 7" id="KW-0812">Transmembrane</keyword>
<evidence type="ECO:0000256" key="3">
    <source>
        <dbReference type="ARBA" id="ARBA00022475"/>
    </source>
</evidence>
<proteinExistence type="predicted"/>
<dbReference type="RefSeq" id="WP_163472678.1">
    <property type="nucleotide sequence ID" value="NZ_JAAGWZ010000002.1"/>
</dbReference>